<sequence>MTNRSGLEANAEVGLNNPTQHNVDLPGDALADVAVRLVTESPAQTASDLTNFKLAGVIARDAVESSHVGPFHRRLTRLGEAARLLFDNTIPHTEQVAPPSRLKSTGAIIDYLAPQRRQRLVHQVLSLSDEQRQAEAMGLLKDKLSIFDANDRTRLIDRALSLFSSAEHSDDRIGGAQLLVHGYDFLSNSHKSRILDRLRGEVTAEEIYWNVQDDYKNAQRQSSGLSSPGAARSAVDHDDELLKTEGAVRNLTAGGLVPAERLDDVERASDALAEEYRSLRHELYASVRVRENSGRS</sequence>
<evidence type="ECO:0000313" key="2">
    <source>
        <dbReference type="Proteomes" id="UP000468864"/>
    </source>
</evidence>
<dbReference type="AlphaFoldDB" id="A0A6N9ZS83"/>
<name>A0A6N9ZS83_9HYPH</name>
<dbReference type="EMBL" id="WUEP01000079">
    <property type="protein sequence ID" value="NEH96099.1"/>
    <property type="molecule type" value="Genomic_DNA"/>
</dbReference>
<protein>
    <submittedName>
        <fullName evidence="1">Uncharacterized protein</fullName>
    </submittedName>
</protein>
<dbReference type="Proteomes" id="UP000468864">
    <property type="component" value="Unassembled WGS sequence"/>
</dbReference>
<accession>A0A6N9ZS83</accession>
<gene>
    <name evidence="1" type="ORF">GR206_34900</name>
</gene>
<organism evidence="1 2">
    <name type="scientific">Rhizobium laguerreae</name>
    <dbReference type="NCBI Taxonomy" id="1076926"/>
    <lineage>
        <taxon>Bacteria</taxon>
        <taxon>Pseudomonadati</taxon>
        <taxon>Pseudomonadota</taxon>
        <taxon>Alphaproteobacteria</taxon>
        <taxon>Hyphomicrobiales</taxon>
        <taxon>Rhizobiaceae</taxon>
        <taxon>Rhizobium/Agrobacterium group</taxon>
        <taxon>Rhizobium</taxon>
    </lineage>
</organism>
<reference evidence="1 2" key="1">
    <citation type="submission" date="2019-12" db="EMBL/GenBank/DDBJ databases">
        <title>Rhizobium genotypes associated with high levels of biological nitrogen fixation by grain legumes in a temperate-maritime cropping system.</title>
        <authorList>
            <person name="Maluk M."/>
            <person name="Francesc Ferrando Molina F."/>
            <person name="Lopez Del Egido L."/>
            <person name="Lafos M."/>
            <person name="Langarica-Fuentes A."/>
            <person name="Gebre Yohannes G."/>
            <person name="Young M.W."/>
            <person name="Martin P."/>
            <person name="Gantlett R."/>
            <person name="Kenicer G."/>
            <person name="Hawes C."/>
            <person name="Begg G.S."/>
            <person name="Quilliam R.S."/>
            <person name="Squire G.R."/>
            <person name="Poole P.S."/>
            <person name="Young P.W."/>
            <person name="Iannetta P.M."/>
            <person name="James E.K."/>
        </authorList>
    </citation>
    <scope>NUCLEOTIDE SEQUENCE [LARGE SCALE GENOMIC DNA]</scope>
    <source>
        <strain evidence="1 2">JHI2449</strain>
    </source>
</reference>
<comment type="caution">
    <text evidence="1">The sequence shown here is derived from an EMBL/GenBank/DDBJ whole genome shotgun (WGS) entry which is preliminary data.</text>
</comment>
<proteinExistence type="predicted"/>
<evidence type="ECO:0000313" key="1">
    <source>
        <dbReference type="EMBL" id="NEH96099.1"/>
    </source>
</evidence>
<dbReference type="RefSeq" id="WP_163883714.1">
    <property type="nucleotide sequence ID" value="NZ_JAAXSD010000056.1"/>
</dbReference>